<accession>A0A1I8AJ84</accession>
<evidence type="ECO:0000313" key="2">
    <source>
        <dbReference type="WBParaSite" id="L893_g6521.t1"/>
    </source>
</evidence>
<sequence length="123" mass="13801">MQFLDNVLKILTRELLLASIVPSFHDTSFLGLFYRSCEAGGFNLSSHGSRQTTGIMEFQTCSSISCGIVLEIDQIVYANKMRRSLFSPQDCFLVFGRITNTLARNEVAKQLDACAPKQNRTEQ</sequence>
<evidence type="ECO:0000313" key="1">
    <source>
        <dbReference type="Proteomes" id="UP000095287"/>
    </source>
</evidence>
<name>A0A1I8AJ84_9BILA</name>
<keyword evidence="1" id="KW-1185">Reference proteome</keyword>
<proteinExistence type="predicted"/>
<dbReference type="Proteomes" id="UP000095287">
    <property type="component" value="Unplaced"/>
</dbReference>
<organism evidence="1 2">
    <name type="scientific">Steinernema glaseri</name>
    <dbReference type="NCBI Taxonomy" id="37863"/>
    <lineage>
        <taxon>Eukaryota</taxon>
        <taxon>Metazoa</taxon>
        <taxon>Ecdysozoa</taxon>
        <taxon>Nematoda</taxon>
        <taxon>Chromadorea</taxon>
        <taxon>Rhabditida</taxon>
        <taxon>Tylenchina</taxon>
        <taxon>Panagrolaimomorpha</taxon>
        <taxon>Strongyloidoidea</taxon>
        <taxon>Steinernematidae</taxon>
        <taxon>Steinernema</taxon>
    </lineage>
</organism>
<dbReference type="AlphaFoldDB" id="A0A1I8AJ84"/>
<protein>
    <submittedName>
        <fullName evidence="2">Secreted protein</fullName>
    </submittedName>
</protein>
<reference evidence="2" key="1">
    <citation type="submission" date="2016-11" db="UniProtKB">
        <authorList>
            <consortium name="WormBaseParasite"/>
        </authorList>
    </citation>
    <scope>IDENTIFICATION</scope>
</reference>
<dbReference type="WBParaSite" id="L893_g6521.t1">
    <property type="protein sequence ID" value="L893_g6521.t1"/>
    <property type="gene ID" value="L893_g6521"/>
</dbReference>